<organism evidence="11">
    <name type="scientific">Drosophila grimshawi</name>
    <name type="common">Hawaiian fruit fly</name>
    <name type="synonym">Idiomyia grimshawi</name>
    <dbReference type="NCBI Taxonomy" id="7222"/>
    <lineage>
        <taxon>Eukaryota</taxon>
        <taxon>Metazoa</taxon>
        <taxon>Ecdysozoa</taxon>
        <taxon>Arthropoda</taxon>
        <taxon>Hexapoda</taxon>
        <taxon>Insecta</taxon>
        <taxon>Pterygota</taxon>
        <taxon>Neoptera</taxon>
        <taxon>Endopterygota</taxon>
        <taxon>Diptera</taxon>
        <taxon>Brachycera</taxon>
        <taxon>Muscomorpha</taxon>
        <taxon>Ephydroidea</taxon>
        <taxon>Drosophilidae</taxon>
        <taxon>Drosophila</taxon>
        <taxon>Hawaiian Drosophila</taxon>
    </lineage>
</organism>
<keyword evidence="3 8" id="KW-0349">Heme</keyword>
<evidence type="ECO:0000256" key="7">
    <source>
        <dbReference type="ARBA" id="ARBA00023033"/>
    </source>
</evidence>
<reference evidence="10 11" key="1">
    <citation type="journal article" date="2007" name="Nature">
        <title>Evolution of genes and genomes on the Drosophila phylogeny.</title>
        <authorList>
            <consortium name="Drosophila 12 Genomes Consortium"/>
            <person name="Clark A.G."/>
            <person name="Eisen M.B."/>
            <person name="Smith D.R."/>
            <person name="Bergman C.M."/>
            <person name="Oliver B."/>
            <person name="Markow T.A."/>
            <person name="Kaufman T.C."/>
            <person name="Kellis M."/>
            <person name="Gelbart W."/>
            <person name="Iyer V.N."/>
            <person name="Pollard D.A."/>
            <person name="Sackton T.B."/>
            <person name="Larracuente A.M."/>
            <person name="Singh N.D."/>
            <person name="Abad J.P."/>
            <person name="Abt D.N."/>
            <person name="Adryan B."/>
            <person name="Aguade M."/>
            <person name="Akashi H."/>
            <person name="Anderson W.W."/>
            <person name="Aquadro C.F."/>
            <person name="Ardell D.H."/>
            <person name="Arguello R."/>
            <person name="Artieri C.G."/>
            <person name="Barbash D.A."/>
            <person name="Barker D."/>
            <person name="Barsanti P."/>
            <person name="Batterham P."/>
            <person name="Batzoglou S."/>
            <person name="Begun D."/>
            <person name="Bhutkar A."/>
            <person name="Blanco E."/>
            <person name="Bosak S.A."/>
            <person name="Bradley R.K."/>
            <person name="Brand A.D."/>
            <person name="Brent M.R."/>
            <person name="Brooks A.N."/>
            <person name="Brown R.H."/>
            <person name="Butlin R.K."/>
            <person name="Caggese C."/>
            <person name="Calvi B.R."/>
            <person name="Bernardo de Carvalho A."/>
            <person name="Caspi A."/>
            <person name="Castrezana S."/>
            <person name="Celniker S.E."/>
            <person name="Chang J.L."/>
            <person name="Chapple C."/>
            <person name="Chatterji S."/>
            <person name="Chinwalla A."/>
            <person name="Civetta A."/>
            <person name="Clifton S.W."/>
            <person name="Comeron J.M."/>
            <person name="Costello J.C."/>
            <person name="Coyne J.A."/>
            <person name="Daub J."/>
            <person name="David R.G."/>
            <person name="Delcher A.L."/>
            <person name="Delehaunty K."/>
            <person name="Do C.B."/>
            <person name="Ebling H."/>
            <person name="Edwards K."/>
            <person name="Eickbush T."/>
            <person name="Evans J.D."/>
            <person name="Filipski A."/>
            <person name="Findeiss S."/>
            <person name="Freyhult E."/>
            <person name="Fulton L."/>
            <person name="Fulton R."/>
            <person name="Garcia A.C."/>
            <person name="Gardiner A."/>
            <person name="Garfield D.A."/>
            <person name="Garvin B.E."/>
            <person name="Gibson G."/>
            <person name="Gilbert D."/>
            <person name="Gnerre S."/>
            <person name="Godfrey J."/>
            <person name="Good R."/>
            <person name="Gotea V."/>
            <person name="Gravely B."/>
            <person name="Greenberg A.J."/>
            <person name="Griffiths-Jones S."/>
            <person name="Gross S."/>
            <person name="Guigo R."/>
            <person name="Gustafson E.A."/>
            <person name="Haerty W."/>
            <person name="Hahn M.W."/>
            <person name="Halligan D.L."/>
            <person name="Halpern A.L."/>
            <person name="Halter G.M."/>
            <person name="Han M.V."/>
            <person name="Heger A."/>
            <person name="Hillier L."/>
            <person name="Hinrichs A.S."/>
            <person name="Holmes I."/>
            <person name="Hoskins R.A."/>
            <person name="Hubisz M.J."/>
            <person name="Hultmark D."/>
            <person name="Huntley M.A."/>
            <person name="Jaffe D.B."/>
            <person name="Jagadeeshan S."/>
            <person name="Jeck W.R."/>
            <person name="Johnson J."/>
            <person name="Jones C.D."/>
            <person name="Jordan W.C."/>
            <person name="Karpen G.H."/>
            <person name="Kataoka E."/>
            <person name="Keightley P.D."/>
            <person name="Kheradpour P."/>
            <person name="Kirkness E.F."/>
            <person name="Koerich L.B."/>
            <person name="Kristiansen K."/>
            <person name="Kudrna D."/>
            <person name="Kulathinal R.J."/>
            <person name="Kumar S."/>
            <person name="Kwok R."/>
            <person name="Lander E."/>
            <person name="Langley C.H."/>
            <person name="Lapoint R."/>
            <person name="Lazzaro B.P."/>
            <person name="Lee S.J."/>
            <person name="Levesque L."/>
            <person name="Li R."/>
            <person name="Lin C.F."/>
            <person name="Lin M.F."/>
            <person name="Lindblad-Toh K."/>
            <person name="Llopart A."/>
            <person name="Long M."/>
            <person name="Low L."/>
            <person name="Lozovsky E."/>
            <person name="Lu J."/>
            <person name="Luo M."/>
            <person name="Machado C.A."/>
            <person name="Makalowski W."/>
            <person name="Marzo M."/>
            <person name="Matsuda M."/>
            <person name="Matzkin L."/>
            <person name="McAllister B."/>
            <person name="McBride C.S."/>
            <person name="McKernan B."/>
            <person name="McKernan K."/>
            <person name="Mendez-Lago M."/>
            <person name="Minx P."/>
            <person name="Mollenhauer M.U."/>
            <person name="Montooth K."/>
            <person name="Mount S.M."/>
            <person name="Mu X."/>
            <person name="Myers E."/>
            <person name="Negre B."/>
            <person name="Newfeld S."/>
            <person name="Nielsen R."/>
            <person name="Noor M.A."/>
            <person name="O'Grady P."/>
            <person name="Pachter L."/>
            <person name="Papaceit M."/>
            <person name="Parisi M.J."/>
            <person name="Parisi M."/>
            <person name="Parts L."/>
            <person name="Pedersen J.S."/>
            <person name="Pesole G."/>
            <person name="Phillippy A.M."/>
            <person name="Ponting C.P."/>
            <person name="Pop M."/>
            <person name="Porcelli D."/>
            <person name="Powell J.R."/>
            <person name="Prohaska S."/>
            <person name="Pruitt K."/>
            <person name="Puig M."/>
            <person name="Quesneville H."/>
            <person name="Ram K.R."/>
            <person name="Rand D."/>
            <person name="Rasmussen M.D."/>
            <person name="Reed L.K."/>
            <person name="Reenan R."/>
            <person name="Reily A."/>
            <person name="Remington K.A."/>
            <person name="Rieger T.T."/>
            <person name="Ritchie M.G."/>
            <person name="Robin C."/>
            <person name="Rogers Y.H."/>
            <person name="Rohde C."/>
            <person name="Rozas J."/>
            <person name="Rubenfield M.J."/>
            <person name="Ruiz A."/>
            <person name="Russo S."/>
            <person name="Salzberg S.L."/>
            <person name="Sanchez-Gracia A."/>
            <person name="Saranga D.J."/>
            <person name="Sato H."/>
            <person name="Schaeffer S.W."/>
            <person name="Schatz M.C."/>
            <person name="Schlenke T."/>
            <person name="Schwartz R."/>
            <person name="Segarra C."/>
            <person name="Singh R.S."/>
            <person name="Sirot L."/>
            <person name="Sirota M."/>
            <person name="Sisneros N.B."/>
            <person name="Smith C.D."/>
            <person name="Smith T.F."/>
            <person name="Spieth J."/>
            <person name="Stage D.E."/>
            <person name="Stark A."/>
            <person name="Stephan W."/>
            <person name="Strausberg R.L."/>
            <person name="Strempel S."/>
            <person name="Sturgill D."/>
            <person name="Sutton G."/>
            <person name="Sutton G.G."/>
            <person name="Tao W."/>
            <person name="Teichmann S."/>
            <person name="Tobari Y.N."/>
            <person name="Tomimura Y."/>
            <person name="Tsolas J.M."/>
            <person name="Valente V.L."/>
            <person name="Venter E."/>
            <person name="Venter J.C."/>
            <person name="Vicario S."/>
            <person name="Vieira F.G."/>
            <person name="Vilella A.J."/>
            <person name="Villasante A."/>
            <person name="Walenz B."/>
            <person name="Wang J."/>
            <person name="Wasserman M."/>
            <person name="Watts T."/>
            <person name="Wilson D."/>
            <person name="Wilson R.K."/>
            <person name="Wing R.A."/>
            <person name="Wolfner M.F."/>
            <person name="Wong A."/>
            <person name="Wong G.K."/>
            <person name="Wu C.I."/>
            <person name="Wu G."/>
            <person name="Yamamoto D."/>
            <person name="Yang H.P."/>
            <person name="Yang S.P."/>
            <person name="Yorke J.A."/>
            <person name="Yoshida K."/>
            <person name="Zdobnov E."/>
            <person name="Zhang P."/>
            <person name="Zhang Y."/>
            <person name="Zimin A.V."/>
            <person name="Baldwin J."/>
            <person name="Abdouelleil A."/>
            <person name="Abdulkadir J."/>
            <person name="Abebe A."/>
            <person name="Abera B."/>
            <person name="Abreu J."/>
            <person name="Acer S.C."/>
            <person name="Aftuck L."/>
            <person name="Alexander A."/>
            <person name="An P."/>
            <person name="Anderson E."/>
            <person name="Anderson S."/>
            <person name="Arachi H."/>
            <person name="Azer M."/>
            <person name="Bachantsang P."/>
            <person name="Barry A."/>
            <person name="Bayul T."/>
            <person name="Berlin A."/>
            <person name="Bessette D."/>
            <person name="Bloom T."/>
            <person name="Blye J."/>
            <person name="Boguslavskiy L."/>
            <person name="Bonnet C."/>
            <person name="Boukhgalter B."/>
            <person name="Bourzgui I."/>
            <person name="Brown A."/>
            <person name="Cahill P."/>
            <person name="Channer S."/>
            <person name="Cheshatsang Y."/>
            <person name="Chuda L."/>
            <person name="Citroen M."/>
            <person name="Collymore A."/>
            <person name="Cooke P."/>
            <person name="Costello M."/>
            <person name="D'Aco K."/>
            <person name="Daza R."/>
            <person name="De Haan G."/>
            <person name="DeGray S."/>
            <person name="DeMaso C."/>
            <person name="Dhargay N."/>
            <person name="Dooley K."/>
            <person name="Dooley E."/>
            <person name="Doricent M."/>
            <person name="Dorje P."/>
            <person name="Dorjee K."/>
            <person name="Dupes A."/>
            <person name="Elong R."/>
            <person name="Falk J."/>
            <person name="Farina A."/>
            <person name="Faro S."/>
            <person name="Ferguson D."/>
            <person name="Fisher S."/>
            <person name="Foley C.D."/>
            <person name="Franke A."/>
            <person name="Friedrich D."/>
            <person name="Gadbois L."/>
            <person name="Gearin G."/>
            <person name="Gearin C.R."/>
            <person name="Giannoukos G."/>
            <person name="Goode T."/>
            <person name="Graham J."/>
            <person name="Grandbois E."/>
            <person name="Grewal S."/>
            <person name="Gyaltsen K."/>
            <person name="Hafez N."/>
            <person name="Hagos B."/>
            <person name="Hall J."/>
            <person name="Henson C."/>
            <person name="Hollinger A."/>
            <person name="Honan T."/>
            <person name="Huard M.D."/>
            <person name="Hughes L."/>
            <person name="Hurhula B."/>
            <person name="Husby M.E."/>
            <person name="Kamat A."/>
            <person name="Kanga B."/>
            <person name="Kashin S."/>
            <person name="Khazanovich D."/>
            <person name="Kisner P."/>
            <person name="Lance K."/>
            <person name="Lara M."/>
            <person name="Lee W."/>
            <person name="Lennon N."/>
            <person name="Letendre F."/>
            <person name="LeVine R."/>
            <person name="Lipovsky A."/>
            <person name="Liu X."/>
            <person name="Liu J."/>
            <person name="Liu S."/>
            <person name="Lokyitsang T."/>
            <person name="Lokyitsang Y."/>
            <person name="Lubonja R."/>
            <person name="Lui A."/>
            <person name="MacDonald P."/>
            <person name="Magnisalis V."/>
            <person name="Maru K."/>
            <person name="Matthews C."/>
            <person name="McCusker W."/>
            <person name="McDonough S."/>
            <person name="Mehta T."/>
            <person name="Meldrim J."/>
            <person name="Meneus L."/>
            <person name="Mihai O."/>
            <person name="Mihalev A."/>
            <person name="Mihova T."/>
            <person name="Mittelman R."/>
            <person name="Mlenga V."/>
            <person name="Montmayeur A."/>
            <person name="Mulrain L."/>
            <person name="Navidi A."/>
            <person name="Naylor J."/>
            <person name="Negash T."/>
            <person name="Nguyen T."/>
            <person name="Nguyen N."/>
            <person name="Nicol R."/>
            <person name="Norbu C."/>
            <person name="Norbu N."/>
            <person name="Novod N."/>
            <person name="O'Neill B."/>
            <person name="Osman S."/>
            <person name="Markiewicz E."/>
            <person name="Oyono O.L."/>
            <person name="Patti C."/>
            <person name="Phunkhang P."/>
            <person name="Pierre F."/>
            <person name="Priest M."/>
            <person name="Raghuraman S."/>
            <person name="Rege F."/>
            <person name="Reyes R."/>
            <person name="Rise C."/>
            <person name="Rogov P."/>
            <person name="Ross K."/>
            <person name="Ryan E."/>
            <person name="Settipalli S."/>
            <person name="Shea T."/>
            <person name="Sherpa N."/>
            <person name="Shi L."/>
            <person name="Shih D."/>
            <person name="Sparrow T."/>
            <person name="Spaulding J."/>
            <person name="Stalker J."/>
            <person name="Stange-Thomann N."/>
            <person name="Stavropoulos S."/>
            <person name="Stone C."/>
            <person name="Strader C."/>
            <person name="Tesfaye S."/>
            <person name="Thomson T."/>
            <person name="Thoulutsang Y."/>
            <person name="Thoulutsang D."/>
            <person name="Topham K."/>
            <person name="Topping I."/>
            <person name="Tsamla T."/>
            <person name="Vassiliev H."/>
            <person name="Vo A."/>
            <person name="Wangchuk T."/>
            <person name="Wangdi T."/>
            <person name="Weiand M."/>
            <person name="Wilkinson J."/>
            <person name="Wilson A."/>
            <person name="Yadav S."/>
            <person name="Young G."/>
            <person name="Yu Q."/>
            <person name="Zembek L."/>
            <person name="Zhong D."/>
            <person name="Zimmer A."/>
            <person name="Zwirko Z."/>
            <person name="Jaffe D.B."/>
            <person name="Alvarez P."/>
            <person name="Brockman W."/>
            <person name="Butler J."/>
            <person name="Chin C."/>
            <person name="Gnerre S."/>
            <person name="Grabherr M."/>
            <person name="Kleber M."/>
            <person name="Mauceli E."/>
            <person name="MacCallum I."/>
        </authorList>
    </citation>
    <scope>NUCLEOTIDE SEQUENCE [LARGE SCALE GENOMIC DNA]</scope>
    <source>
        <strain evidence="11">Tucson 15287-2541.00</strain>
    </source>
</reference>
<evidence type="ECO:0000256" key="6">
    <source>
        <dbReference type="ARBA" id="ARBA00023004"/>
    </source>
</evidence>
<dbReference type="GO" id="GO:0004497">
    <property type="term" value="F:monooxygenase activity"/>
    <property type="evidence" value="ECO:0007669"/>
    <property type="project" value="UniProtKB-KW"/>
</dbReference>
<evidence type="ECO:0000256" key="2">
    <source>
        <dbReference type="ARBA" id="ARBA00010617"/>
    </source>
</evidence>
<dbReference type="InParanoid" id="B4J338"/>
<proteinExistence type="inferred from homology"/>
<evidence type="ECO:0000313" key="10">
    <source>
        <dbReference type="EMBL" id="EDV96109.1"/>
    </source>
</evidence>
<evidence type="ECO:0000256" key="3">
    <source>
        <dbReference type="ARBA" id="ARBA00022617"/>
    </source>
</evidence>
<dbReference type="eggNOG" id="KOG0159">
    <property type="taxonomic scope" value="Eukaryota"/>
</dbReference>
<dbReference type="PhylomeDB" id="B4J338"/>
<evidence type="ECO:0000256" key="9">
    <source>
        <dbReference type="RuleBase" id="RU000461"/>
    </source>
</evidence>
<dbReference type="FunCoup" id="B4J338">
    <property type="interactions" value="74"/>
</dbReference>
<dbReference type="InterPro" id="IPR036396">
    <property type="entry name" value="Cyt_P450_sf"/>
</dbReference>
<keyword evidence="11" id="KW-1185">Reference proteome</keyword>
<dbReference type="InterPro" id="IPR001128">
    <property type="entry name" value="Cyt_P450"/>
</dbReference>
<keyword evidence="7 9" id="KW-0503">Monooxygenase</keyword>
<evidence type="ECO:0000256" key="5">
    <source>
        <dbReference type="ARBA" id="ARBA00023002"/>
    </source>
</evidence>
<dbReference type="Gene3D" id="1.10.630.10">
    <property type="entry name" value="Cytochrome P450"/>
    <property type="match status" value="1"/>
</dbReference>
<accession>B4J338</accession>
<dbReference type="SUPFAM" id="SSF48264">
    <property type="entry name" value="Cytochrome P450"/>
    <property type="match status" value="1"/>
</dbReference>
<protein>
    <submittedName>
        <fullName evidence="10">GH15396</fullName>
    </submittedName>
</protein>
<dbReference type="HOGENOM" id="CLU_001570_28_0_1"/>
<dbReference type="Pfam" id="PF00067">
    <property type="entry name" value="p450"/>
    <property type="match status" value="1"/>
</dbReference>
<dbReference type="KEGG" id="dgr:6556926"/>
<evidence type="ECO:0000256" key="8">
    <source>
        <dbReference type="PIRSR" id="PIRSR602401-1"/>
    </source>
</evidence>
<dbReference type="EMBL" id="CH916366">
    <property type="protein sequence ID" value="EDV96109.1"/>
    <property type="molecule type" value="Genomic_DNA"/>
</dbReference>
<dbReference type="PANTHER" id="PTHR24279:SF120">
    <property type="entry name" value="CYTOCHROME P450"/>
    <property type="match status" value="1"/>
</dbReference>
<dbReference type="STRING" id="7222.B4J338"/>
<dbReference type="PANTHER" id="PTHR24279">
    <property type="entry name" value="CYTOCHROME P450"/>
    <property type="match status" value="1"/>
</dbReference>
<dbReference type="SMR" id="B4J338"/>
<dbReference type="GO" id="GO:0020037">
    <property type="term" value="F:heme binding"/>
    <property type="evidence" value="ECO:0007669"/>
    <property type="project" value="InterPro"/>
</dbReference>
<comment type="cofactor">
    <cofactor evidence="1 8">
        <name>heme</name>
        <dbReference type="ChEBI" id="CHEBI:30413"/>
    </cofactor>
</comment>
<dbReference type="InterPro" id="IPR050479">
    <property type="entry name" value="CYP11_CYP27_families"/>
</dbReference>
<keyword evidence="4 8" id="KW-0479">Metal-binding</keyword>
<dbReference type="OMA" id="PVFMQPR"/>
<evidence type="ECO:0000256" key="1">
    <source>
        <dbReference type="ARBA" id="ARBA00001971"/>
    </source>
</evidence>
<keyword evidence="6 8" id="KW-0408">Iron</keyword>
<dbReference type="InterPro" id="IPR002401">
    <property type="entry name" value="Cyt_P450_E_grp-I"/>
</dbReference>
<name>B4J338_DROGR</name>
<dbReference type="OrthoDB" id="3945418at2759"/>
<dbReference type="AlphaFoldDB" id="B4J338"/>
<dbReference type="Proteomes" id="UP000001070">
    <property type="component" value="Unassembled WGS sequence"/>
</dbReference>
<dbReference type="CDD" id="cd11054">
    <property type="entry name" value="CYP24A1-like"/>
    <property type="match status" value="1"/>
</dbReference>
<keyword evidence="5 9" id="KW-0560">Oxidoreductase</keyword>
<evidence type="ECO:0000256" key="4">
    <source>
        <dbReference type="ARBA" id="ARBA00022723"/>
    </source>
</evidence>
<dbReference type="PROSITE" id="PS00086">
    <property type="entry name" value="CYTOCHROME_P450"/>
    <property type="match status" value="1"/>
</dbReference>
<comment type="similarity">
    <text evidence="2 9">Belongs to the cytochrome P450 family.</text>
</comment>
<dbReference type="GO" id="GO:0016705">
    <property type="term" value="F:oxidoreductase activity, acting on paired donors, with incorporation or reduction of molecular oxygen"/>
    <property type="evidence" value="ECO:0007669"/>
    <property type="project" value="InterPro"/>
</dbReference>
<sequence>MATTKVPLAARQLALIGARSTHVSAALNPTENVSNARARAFSEVPRPGKLQFLRAFLPGGEFRNLSITDFALTLRKRYGDVFVIPGFFGRTDLVVTFSTKDIEMVFRNEGIWPDRGLFESVAYFREHIRPEVFESTKGLVATQGEEWGKLRSALNPVFMQPKGLKMYYKPLSNINNEFIERIKEIRDPKTLEVPGDFEEEMARMIFESISLIAFNCEMGLIRKHRNNPDALTLFKSSRDIFRLIYLLDVQPSIWKYISTPTYRKMMRIQNESLNVSQRLVEEARLDLERRRAAGEQTANSSMMDRMLDIDPKIAVIMGWDILFAGVDGTLMLLSALLLCLSKNQDKQHKLREELMRVMPTKESLLNEASMKDMPYLRAVIKEALRYYPNGLGTTRKCKQDVTLSGYNIPQGTDILVASNALMTDNEYYPQADKFLPERWLRDAETNKKMQITPFTFLPFGFGPRQCIGKRIVDLEIETSLAKIIRNFHVEFNHDASKPFKTTFLMEPAIKFRFKFTDVEN</sequence>
<gene>
    <name evidence="10" type="primary">Dgri\GH15396</name>
    <name evidence="10" type="ORF">Dgri_GH15396</name>
</gene>
<dbReference type="InterPro" id="IPR017972">
    <property type="entry name" value="Cyt_P450_CS"/>
</dbReference>
<evidence type="ECO:0000313" key="11">
    <source>
        <dbReference type="Proteomes" id="UP000001070"/>
    </source>
</evidence>
<dbReference type="PRINTS" id="PR00463">
    <property type="entry name" value="EP450I"/>
</dbReference>
<dbReference type="GO" id="GO:0005506">
    <property type="term" value="F:iron ion binding"/>
    <property type="evidence" value="ECO:0007669"/>
    <property type="project" value="InterPro"/>
</dbReference>
<dbReference type="PRINTS" id="PR00385">
    <property type="entry name" value="P450"/>
</dbReference>
<dbReference type="FunFam" id="1.10.630.10:FF:000006">
    <property type="entry name" value="Cytochrome P450 302a1, mitochondrial"/>
    <property type="match status" value="1"/>
</dbReference>
<feature type="binding site" description="axial binding residue" evidence="8">
    <location>
        <position position="466"/>
    </location>
    <ligand>
        <name>heme</name>
        <dbReference type="ChEBI" id="CHEBI:30413"/>
    </ligand>
    <ligandPart>
        <name>Fe</name>
        <dbReference type="ChEBI" id="CHEBI:18248"/>
    </ligandPart>
</feature>